<dbReference type="AlphaFoldDB" id="A0A1Y2G450"/>
<feature type="compositionally biased region" description="Acidic residues" evidence="1">
    <location>
        <begin position="415"/>
        <end position="436"/>
    </location>
</feature>
<gene>
    <name evidence="2" type="ORF">BCR35DRAFT_6807</name>
</gene>
<feature type="compositionally biased region" description="Low complexity" evidence="1">
    <location>
        <begin position="314"/>
        <end position="325"/>
    </location>
</feature>
<evidence type="ECO:0000256" key="1">
    <source>
        <dbReference type="SAM" id="MobiDB-lite"/>
    </source>
</evidence>
<keyword evidence="3" id="KW-1185">Reference proteome</keyword>
<feature type="compositionally biased region" description="Low complexity" evidence="1">
    <location>
        <begin position="203"/>
        <end position="227"/>
    </location>
</feature>
<dbReference type="PANTHER" id="PTHR37283:SF1">
    <property type="entry name" value="PH DOMAIN-CONTAINING PROTEIN YHR131C"/>
    <property type="match status" value="1"/>
</dbReference>
<evidence type="ECO:0000313" key="2">
    <source>
        <dbReference type="EMBL" id="ORY92721.1"/>
    </source>
</evidence>
<feature type="region of interest" description="Disordered" evidence="1">
    <location>
        <begin position="550"/>
        <end position="597"/>
    </location>
</feature>
<dbReference type="SUPFAM" id="SSF50729">
    <property type="entry name" value="PH domain-like"/>
    <property type="match status" value="1"/>
</dbReference>
<feature type="compositionally biased region" description="Low complexity" evidence="1">
    <location>
        <begin position="107"/>
        <end position="131"/>
    </location>
</feature>
<protein>
    <recommendedName>
        <fullName evidence="4">PH domain-containing protein</fullName>
    </recommendedName>
</protein>
<reference evidence="2 3" key="1">
    <citation type="submission" date="2016-07" db="EMBL/GenBank/DDBJ databases">
        <title>Pervasive Adenine N6-methylation of Active Genes in Fungi.</title>
        <authorList>
            <consortium name="DOE Joint Genome Institute"/>
            <person name="Mondo S.J."/>
            <person name="Dannebaum R.O."/>
            <person name="Kuo R.C."/>
            <person name="Labutti K."/>
            <person name="Haridas S."/>
            <person name="Kuo A."/>
            <person name="Salamov A."/>
            <person name="Ahrendt S.R."/>
            <person name="Lipzen A."/>
            <person name="Sullivan W."/>
            <person name="Andreopoulos W.B."/>
            <person name="Clum A."/>
            <person name="Lindquist E."/>
            <person name="Daum C."/>
            <person name="Ramamoorthy G.K."/>
            <person name="Gryganskyi A."/>
            <person name="Culley D."/>
            <person name="Magnuson J.K."/>
            <person name="James T.Y."/>
            <person name="O'Malley M.A."/>
            <person name="Stajich J.E."/>
            <person name="Spatafora J.W."/>
            <person name="Visel A."/>
            <person name="Grigoriev I.V."/>
        </authorList>
    </citation>
    <scope>NUCLEOTIDE SEQUENCE [LARGE SCALE GENOMIC DNA]</scope>
    <source>
        <strain evidence="2 3">62-1032</strain>
    </source>
</reference>
<dbReference type="OrthoDB" id="2537069at2759"/>
<feature type="compositionally biased region" description="Basic and acidic residues" evidence="1">
    <location>
        <begin position="558"/>
        <end position="567"/>
    </location>
</feature>
<feature type="compositionally biased region" description="Low complexity" evidence="1">
    <location>
        <begin position="360"/>
        <end position="373"/>
    </location>
</feature>
<dbReference type="InterPro" id="IPR011993">
    <property type="entry name" value="PH-like_dom_sf"/>
</dbReference>
<evidence type="ECO:0000313" key="3">
    <source>
        <dbReference type="Proteomes" id="UP000193467"/>
    </source>
</evidence>
<feature type="compositionally biased region" description="Polar residues" evidence="1">
    <location>
        <begin position="654"/>
        <end position="679"/>
    </location>
</feature>
<dbReference type="STRING" id="106004.A0A1Y2G450"/>
<name>A0A1Y2G450_9BASI</name>
<feature type="compositionally biased region" description="Polar residues" evidence="1">
    <location>
        <begin position="241"/>
        <end position="251"/>
    </location>
</feature>
<accession>A0A1Y2G450</accession>
<dbReference type="InParanoid" id="A0A1Y2G450"/>
<organism evidence="2 3">
    <name type="scientific">Leucosporidium creatinivorum</name>
    <dbReference type="NCBI Taxonomy" id="106004"/>
    <lineage>
        <taxon>Eukaryota</taxon>
        <taxon>Fungi</taxon>
        <taxon>Dikarya</taxon>
        <taxon>Basidiomycota</taxon>
        <taxon>Pucciniomycotina</taxon>
        <taxon>Microbotryomycetes</taxon>
        <taxon>Leucosporidiales</taxon>
        <taxon>Leucosporidium</taxon>
    </lineage>
</organism>
<feature type="region of interest" description="Disordered" evidence="1">
    <location>
        <begin position="640"/>
        <end position="685"/>
    </location>
</feature>
<sequence>MSATRSAPPPSPTRTKMSPNDTANREGTLASTPHFNSPPPPPSSGRDRSSSRRRLTTSLGNLLGKRSDNSTSSVNVVSPPLDGNNGAAAPAPRRGSLTSRRPSVDAPSTAPTSSNPSSTSSSRSKPPVSLPNFFRRRLSSSGSTTRTDESPMASSPPSTSVDDGARRPSFDIGRARNRTTSEDSTDYSQAANGLQPRGERTDSGTTSSSREGPTSSSSRGGMSPASAVTSQSSYTRRDSQDSTVSQDSRTCSPEAEEQEESMSSGSDEAEDEDIRDFVRASGSSSVSPHATPASPFSTHSRLSALSDDAVLNLESPSSEEASSRPISPPPIQARRLTAGNLALPNFPRAGSSSPAPPPDSSNAESNAASTSRSHSGSLTERRLRALPRLLSNDAYTFATLRQPSSPAPEDSTVAEGDEAGTGESETETETEDEGEESATASPSATIPPPSNLEASTSTLTRVTPTISTTPRALGLGMTSTSTASSVPSNWITFDPVTPTPGHVRTARIADGAGPSDSYFDIPRPLGSNSTSARTPGAPLMTPLLPQSLSNVARGQRPTRQEEVERTRTPATTPGRGGLVVPTADGASATSPAADGAEVGGATYRRRANSAVAIMSPSLLDSDEEPVGTAAQELDPVWQTGELATPGPAFLSPALPTTTPENKKQQPPASPVQSRPTTAASRLHRPRSMYELHVAPPAYHSVYERAGFGPKQIVFPREEEGKEGLPDYTCAIHIEGYMPRKMEFTAPSVQAKDRAWKRHYVVLHGTSIKFYKYDLKTHPIAGEEDWADASPEMAGRDGPPPLHFHAGEYGLDCTAPASKFPTSIHDVRAKAKSRIVQATTASDTNVLLRHYSLQNAESGLAADYIKVSLRFPSSSSLLPLYLSAPR</sequence>
<comment type="caution">
    <text evidence="2">The sequence shown here is derived from an EMBL/GenBank/DDBJ whole genome shotgun (WGS) entry which is preliminary data.</text>
</comment>
<dbReference type="EMBL" id="MCGR01000001">
    <property type="protein sequence ID" value="ORY92721.1"/>
    <property type="molecule type" value="Genomic_DNA"/>
</dbReference>
<dbReference type="Gene3D" id="2.30.29.30">
    <property type="entry name" value="Pleckstrin-homology domain (PH domain)/Phosphotyrosine-binding domain (PTB)"/>
    <property type="match status" value="1"/>
</dbReference>
<feature type="compositionally biased region" description="Polar residues" evidence="1">
    <location>
        <begin position="281"/>
        <end position="303"/>
    </location>
</feature>
<feature type="compositionally biased region" description="Polar residues" evidence="1">
    <location>
        <begin position="152"/>
        <end position="161"/>
    </location>
</feature>
<feature type="region of interest" description="Disordered" evidence="1">
    <location>
        <begin position="1"/>
        <end position="385"/>
    </location>
</feature>
<feature type="region of interest" description="Disordered" evidence="1">
    <location>
        <begin position="397"/>
        <end position="485"/>
    </location>
</feature>
<evidence type="ECO:0008006" key="4">
    <source>
        <dbReference type="Google" id="ProtNLM"/>
    </source>
</evidence>
<feature type="compositionally biased region" description="Low complexity" evidence="1">
    <location>
        <begin position="69"/>
        <end position="78"/>
    </location>
</feature>
<feature type="compositionally biased region" description="Polar residues" evidence="1">
    <location>
        <begin position="452"/>
        <end position="470"/>
    </location>
</feature>
<dbReference type="PANTHER" id="PTHR37283">
    <property type="entry name" value="PH DOMAIN-CONTAINING PROTEIN YHR131C"/>
    <property type="match status" value="1"/>
</dbReference>
<proteinExistence type="predicted"/>
<dbReference type="Proteomes" id="UP000193467">
    <property type="component" value="Unassembled WGS sequence"/>
</dbReference>